<accession>A0AA88I197</accession>
<dbReference type="SUPFAM" id="SSF56672">
    <property type="entry name" value="DNA/RNA polymerases"/>
    <property type="match status" value="1"/>
</dbReference>
<dbReference type="Proteomes" id="UP001187531">
    <property type="component" value="Unassembled WGS sequence"/>
</dbReference>
<proteinExistence type="predicted"/>
<name>A0AA88I197_ARTSF</name>
<gene>
    <name evidence="1" type="ORF">QYM36_005530</name>
</gene>
<organism evidence="1 2">
    <name type="scientific">Artemia franciscana</name>
    <name type="common">Brine shrimp</name>
    <name type="synonym">Artemia sanfranciscana</name>
    <dbReference type="NCBI Taxonomy" id="6661"/>
    <lineage>
        <taxon>Eukaryota</taxon>
        <taxon>Metazoa</taxon>
        <taxon>Ecdysozoa</taxon>
        <taxon>Arthropoda</taxon>
        <taxon>Crustacea</taxon>
        <taxon>Branchiopoda</taxon>
        <taxon>Anostraca</taxon>
        <taxon>Artemiidae</taxon>
        <taxon>Artemia</taxon>
    </lineage>
</organism>
<evidence type="ECO:0000313" key="2">
    <source>
        <dbReference type="Proteomes" id="UP001187531"/>
    </source>
</evidence>
<keyword evidence="2" id="KW-1185">Reference proteome</keyword>
<dbReference type="Gene3D" id="3.30.70.270">
    <property type="match status" value="1"/>
</dbReference>
<dbReference type="AlphaFoldDB" id="A0AA88I197"/>
<dbReference type="Gene3D" id="3.10.10.10">
    <property type="entry name" value="HIV Type 1 Reverse Transcriptase, subunit A, domain 1"/>
    <property type="match status" value="1"/>
</dbReference>
<dbReference type="GO" id="GO:0071897">
    <property type="term" value="P:DNA biosynthetic process"/>
    <property type="evidence" value="ECO:0007669"/>
    <property type="project" value="UniProtKB-ARBA"/>
</dbReference>
<dbReference type="InterPro" id="IPR043502">
    <property type="entry name" value="DNA/RNA_pol_sf"/>
</dbReference>
<dbReference type="EMBL" id="JAVRJZ010000009">
    <property type="protein sequence ID" value="KAK2718239.1"/>
    <property type="molecule type" value="Genomic_DNA"/>
</dbReference>
<evidence type="ECO:0000313" key="1">
    <source>
        <dbReference type="EMBL" id="KAK2718239.1"/>
    </source>
</evidence>
<comment type="caution">
    <text evidence="1">The sequence shown here is derived from an EMBL/GenBank/DDBJ whole genome shotgun (WGS) entry which is preliminary data.</text>
</comment>
<protein>
    <submittedName>
        <fullName evidence="1">Uncharacterized protein</fullName>
    </submittedName>
</protein>
<dbReference type="InterPro" id="IPR043128">
    <property type="entry name" value="Rev_trsase/Diguanyl_cyclase"/>
</dbReference>
<sequence>MHSHDLNKVIKTPHHPIPTFDKVILKHSAPFAKLDVHHGYWSHILDEDSSQLTMFNIPHGQYIFKPHAVWSNLSTGRIPEKHGRDI</sequence>
<reference evidence="1" key="1">
    <citation type="submission" date="2023-07" db="EMBL/GenBank/DDBJ databases">
        <title>Chromosome-level genome assembly of Artemia franciscana.</title>
        <authorList>
            <person name="Jo E."/>
        </authorList>
    </citation>
    <scope>NUCLEOTIDE SEQUENCE</scope>
    <source>
        <tissue evidence="1">Whole body</tissue>
    </source>
</reference>